<dbReference type="InterPro" id="IPR006171">
    <property type="entry name" value="TOPRIM_dom"/>
</dbReference>
<proteinExistence type="predicted"/>
<dbReference type="Pfam" id="PF01751">
    <property type="entry name" value="Toprim"/>
    <property type="match status" value="1"/>
</dbReference>
<evidence type="ECO:0000313" key="2">
    <source>
        <dbReference type="EMBL" id="GIP54710.1"/>
    </source>
</evidence>
<keyword evidence="3" id="KW-1185">Reference proteome</keyword>
<reference evidence="2 3" key="1">
    <citation type="submission" date="2021-03" db="EMBL/GenBank/DDBJ databases">
        <title>Antimicrobial resistance genes in bacteria isolated from Japanese honey, and their potential for conferring macrolide and lincosamide resistance in the American foulbrood pathogen Paenibacillus larvae.</title>
        <authorList>
            <person name="Okamoto M."/>
            <person name="Kumagai M."/>
            <person name="Kanamori H."/>
            <person name="Takamatsu D."/>
        </authorList>
    </citation>
    <scope>NUCLEOTIDE SEQUENCE [LARGE SCALE GENOMIC DNA]</scope>
    <source>
        <strain evidence="2 3">J42TS3</strain>
    </source>
</reference>
<dbReference type="PANTHER" id="PTHR39156:SF2">
    <property type="entry name" value="DNA PRIMASE (BACTERIAL TYPE) AND SMALL PRIMASE-LIKE PROTEINS"/>
    <property type="match status" value="1"/>
</dbReference>
<evidence type="ECO:0000313" key="3">
    <source>
        <dbReference type="Proteomes" id="UP000679992"/>
    </source>
</evidence>
<comment type="caution">
    <text evidence="2">The sequence shown here is derived from an EMBL/GenBank/DDBJ whole genome shotgun (WGS) entry which is preliminary data.</text>
</comment>
<dbReference type="Gene3D" id="3.40.1360.10">
    <property type="match status" value="1"/>
</dbReference>
<protein>
    <recommendedName>
        <fullName evidence="1">Toprim domain-containing protein</fullName>
    </recommendedName>
</protein>
<dbReference type="SMART" id="SM00493">
    <property type="entry name" value="TOPRIM"/>
    <property type="match status" value="1"/>
</dbReference>
<dbReference type="EMBL" id="BOSL01000013">
    <property type="protein sequence ID" value="GIP54710.1"/>
    <property type="molecule type" value="Genomic_DNA"/>
</dbReference>
<gene>
    <name evidence="2" type="ORF">J42TS3_37450</name>
</gene>
<dbReference type="Proteomes" id="UP000679992">
    <property type="component" value="Unassembled WGS sequence"/>
</dbReference>
<feature type="domain" description="Toprim" evidence="1">
    <location>
        <begin position="15"/>
        <end position="99"/>
    </location>
</feature>
<evidence type="ECO:0000259" key="1">
    <source>
        <dbReference type="PROSITE" id="PS50880"/>
    </source>
</evidence>
<sequence>MDACIRQIRQVITLSISIIVEGKNDRSKLRRLLNGEVRIHCTFGTLNSQKLESLRKNVKGDELYLFLDNDPSGKRIRGVLRDTFPDAEQIYTRRGYAGVEGTPDEYVIAQLEKAGLEEFIVYPPASPF</sequence>
<accession>A0ABQ4MFH8</accession>
<name>A0ABQ4MFH8_9BACL</name>
<dbReference type="PROSITE" id="PS50880">
    <property type="entry name" value="TOPRIM"/>
    <property type="match status" value="1"/>
</dbReference>
<dbReference type="PANTHER" id="PTHR39156">
    <property type="entry name" value="RIBONUCLEASE M5"/>
    <property type="match status" value="1"/>
</dbReference>
<dbReference type="SUPFAM" id="SSF110455">
    <property type="entry name" value="Toprim domain"/>
    <property type="match status" value="1"/>
</dbReference>
<organism evidence="2 3">
    <name type="scientific">Paenibacillus vini</name>
    <dbReference type="NCBI Taxonomy" id="1476024"/>
    <lineage>
        <taxon>Bacteria</taxon>
        <taxon>Bacillati</taxon>
        <taxon>Bacillota</taxon>
        <taxon>Bacilli</taxon>
        <taxon>Bacillales</taxon>
        <taxon>Paenibacillaceae</taxon>
        <taxon>Paenibacillus</taxon>
    </lineage>
</organism>